<dbReference type="Proteomes" id="UP000015441">
    <property type="component" value="Unassembled WGS sequence"/>
</dbReference>
<proteinExistence type="predicted"/>
<dbReference type="AlphaFoldDB" id="N1JHD3"/>
<name>N1JHD3_BLUG1</name>
<dbReference type="HOGENOM" id="CLU_015737_0_0_1"/>
<organism evidence="2 3">
    <name type="scientific">Blumeria graminis f. sp. hordei (strain DH14)</name>
    <name type="common">Barley powdery mildew</name>
    <name type="synonym">Oidium monilioides f. sp. hordei</name>
    <dbReference type="NCBI Taxonomy" id="546991"/>
    <lineage>
        <taxon>Eukaryota</taxon>
        <taxon>Fungi</taxon>
        <taxon>Dikarya</taxon>
        <taxon>Ascomycota</taxon>
        <taxon>Pezizomycotina</taxon>
        <taxon>Leotiomycetes</taxon>
        <taxon>Erysiphales</taxon>
        <taxon>Erysiphaceae</taxon>
        <taxon>Blumeria</taxon>
        <taxon>Blumeria hordei</taxon>
    </lineage>
</organism>
<keyword evidence="3" id="KW-1185">Reference proteome</keyword>
<comment type="caution">
    <text evidence="2">The sequence shown here is derived from an EMBL/GenBank/DDBJ whole genome shotgun (WGS) entry which is preliminary data.</text>
</comment>
<dbReference type="eggNOG" id="ENOG502QQNH">
    <property type="taxonomic scope" value="Eukaryota"/>
</dbReference>
<dbReference type="EMBL" id="CAUH01003431">
    <property type="protein sequence ID" value="CCU77178.1"/>
    <property type="molecule type" value="Genomic_DNA"/>
</dbReference>
<dbReference type="Pfam" id="PF24096">
    <property type="entry name" value="DUF7379"/>
    <property type="match status" value="1"/>
</dbReference>
<evidence type="ECO:0000313" key="2">
    <source>
        <dbReference type="EMBL" id="CCU77178.1"/>
    </source>
</evidence>
<protein>
    <submittedName>
        <fullName evidence="2">Triacylglycerol lipase</fullName>
    </submittedName>
</protein>
<dbReference type="InParanoid" id="N1JHD3"/>
<dbReference type="InterPro" id="IPR029058">
    <property type="entry name" value="AB_hydrolase_fold"/>
</dbReference>
<evidence type="ECO:0000313" key="3">
    <source>
        <dbReference type="Proteomes" id="UP000015441"/>
    </source>
</evidence>
<dbReference type="PANTHER" id="PTHR11440">
    <property type="entry name" value="LECITHIN-CHOLESTEROL ACYLTRANSFERASE-RELATED"/>
    <property type="match status" value="1"/>
</dbReference>
<evidence type="ECO:0000259" key="1">
    <source>
        <dbReference type="Pfam" id="PF24096"/>
    </source>
</evidence>
<dbReference type="FunCoup" id="N1JHD3">
    <property type="interactions" value="36"/>
</dbReference>
<dbReference type="STRING" id="546991.N1JHD3"/>
<gene>
    <name evidence="2" type="ORF">BGHDH14_bgh05702</name>
</gene>
<dbReference type="OrthoDB" id="5592486at2759"/>
<dbReference type="Gene3D" id="3.40.50.1820">
    <property type="entry name" value="alpha/beta hydrolase"/>
    <property type="match status" value="1"/>
</dbReference>
<feature type="domain" description="DUF7379" evidence="1">
    <location>
        <begin position="90"/>
        <end position="193"/>
    </location>
</feature>
<dbReference type="SUPFAM" id="SSF53474">
    <property type="entry name" value="alpha/beta-Hydrolases"/>
    <property type="match status" value="1"/>
</dbReference>
<sequence length="364" mass="40580">MTRQRAIAACFKEFDGITARRRRQVVLVASKPFNKAFTISLARRQQSFVEDPRIHSLGRSIVDDYAAIRKTYLAPRNSIVLAHGFLGFGVLHIGYEWMPRIHYWRGIADAIRANGTEVMTPSVPPSGSIEERAEMLSEQIAKQAQGKSVNIIAHSMGGLDARYMISHLRPKNVTVLSLTTIASPHHGTTLADSIFDAGAAYIPHLYRMMAQANIRTGAFSQLTRSFMTKEFNPKTPNAPDISYFSYGATINPSLLSIFRLPHQVISRHEGPNDGLVSVASSKWGTYKGTLMDVTHLDLINWTNRLQWITTHVFGHIQRHCLVLGYNRYAGQGGLLKSRGVVKGVRRNQQFSLGCQPVAIQPLKT</sequence>
<dbReference type="InterPro" id="IPR055803">
    <property type="entry name" value="DUF7379"/>
</dbReference>
<reference evidence="2 3" key="1">
    <citation type="journal article" date="2010" name="Science">
        <title>Genome expansion and gene loss in powdery mildew fungi reveal tradeoffs in extreme parasitism.</title>
        <authorList>
            <person name="Spanu P.D."/>
            <person name="Abbott J.C."/>
            <person name="Amselem J."/>
            <person name="Burgis T.A."/>
            <person name="Soanes D.M."/>
            <person name="Stueber K."/>
            <person name="Ver Loren van Themaat E."/>
            <person name="Brown J.K.M."/>
            <person name="Butcher S.A."/>
            <person name="Gurr S.J."/>
            <person name="Lebrun M.-H."/>
            <person name="Ridout C.J."/>
            <person name="Schulze-Lefert P."/>
            <person name="Talbot N.J."/>
            <person name="Ahmadinejad N."/>
            <person name="Ametz C."/>
            <person name="Barton G.R."/>
            <person name="Benjdia M."/>
            <person name="Bidzinski P."/>
            <person name="Bindschedler L.V."/>
            <person name="Both M."/>
            <person name="Brewer M.T."/>
            <person name="Cadle-Davidson L."/>
            <person name="Cadle-Davidson M.M."/>
            <person name="Collemare J."/>
            <person name="Cramer R."/>
            <person name="Frenkel O."/>
            <person name="Godfrey D."/>
            <person name="Harriman J."/>
            <person name="Hoede C."/>
            <person name="King B.C."/>
            <person name="Klages S."/>
            <person name="Kleemann J."/>
            <person name="Knoll D."/>
            <person name="Koti P.S."/>
            <person name="Kreplak J."/>
            <person name="Lopez-Ruiz F.J."/>
            <person name="Lu X."/>
            <person name="Maekawa T."/>
            <person name="Mahanil S."/>
            <person name="Micali C."/>
            <person name="Milgroom M.G."/>
            <person name="Montana G."/>
            <person name="Noir S."/>
            <person name="O'Connell R.J."/>
            <person name="Oberhaensli S."/>
            <person name="Parlange F."/>
            <person name="Pedersen C."/>
            <person name="Quesneville H."/>
            <person name="Reinhardt R."/>
            <person name="Rott M."/>
            <person name="Sacristan S."/>
            <person name="Schmidt S.M."/>
            <person name="Schoen M."/>
            <person name="Skamnioti P."/>
            <person name="Sommer H."/>
            <person name="Stephens A."/>
            <person name="Takahara H."/>
            <person name="Thordal-Christensen H."/>
            <person name="Vigouroux M."/>
            <person name="Wessling R."/>
            <person name="Wicker T."/>
            <person name="Panstruga R."/>
        </authorList>
    </citation>
    <scope>NUCLEOTIDE SEQUENCE [LARGE SCALE GENOMIC DNA]</scope>
    <source>
        <strain evidence="2">DH14</strain>
    </source>
</reference>
<accession>N1JHD3</accession>